<dbReference type="RefSeq" id="XP_015405967.1">
    <property type="nucleotide sequence ID" value="XM_015552225.1"/>
</dbReference>
<accession>A0A0L1IZV1</accession>
<name>A0A0L1IZV1_ASPN3</name>
<dbReference type="EMBL" id="JNOM01000175">
    <property type="protein sequence ID" value="KNG85044.1"/>
    <property type="molecule type" value="Genomic_DNA"/>
</dbReference>
<evidence type="ECO:0000313" key="2">
    <source>
        <dbReference type="Proteomes" id="UP000037505"/>
    </source>
</evidence>
<dbReference type="AlphaFoldDB" id="A0A0L1IZV1"/>
<organism evidence="1 2">
    <name type="scientific">Aspergillus nomiae NRRL (strain ATCC 15546 / NRRL 13137 / CBS 260.88 / M93)</name>
    <dbReference type="NCBI Taxonomy" id="1509407"/>
    <lineage>
        <taxon>Eukaryota</taxon>
        <taxon>Fungi</taxon>
        <taxon>Dikarya</taxon>
        <taxon>Ascomycota</taxon>
        <taxon>Pezizomycotina</taxon>
        <taxon>Eurotiomycetes</taxon>
        <taxon>Eurotiomycetidae</taxon>
        <taxon>Eurotiales</taxon>
        <taxon>Aspergillaceae</taxon>
        <taxon>Aspergillus</taxon>
        <taxon>Aspergillus subgen. Circumdati</taxon>
    </lineage>
</organism>
<dbReference type="Proteomes" id="UP000037505">
    <property type="component" value="Unassembled WGS sequence"/>
</dbReference>
<sequence length="128" mass="14290">MASLKPGTKLTTPYVNGKSYVSLIPLVSSHTPETYWLLWKVSRNNSNNLALVSIYMLTEAPSDVSLDVEVNISAEMYMVADIQQWPEGSSDWGKAQDERLYNSQAVLCLQLLIYQGGYEGFPNAPRIT</sequence>
<reference evidence="1 2" key="1">
    <citation type="submission" date="2014-06" db="EMBL/GenBank/DDBJ databases">
        <title>The Genome of the Aflatoxigenic Filamentous Fungus Aspergillus nomius.</title>
        <authorList>
            <person name="Moore M.G."/>
            <person name="Shannon B.M."/>
            <person name="Brian M.M."/>
        </authorList>
    </citation>
    <scope>NUCLEOTIDE SEQUENCE [LARGE SCALE GENOMIC DNA]</scope>
    <source>
        <strain evidence="1 2">NRRL 13137</strain>
    </source>
</reference>
<comment type="caution">
    <text evidence="1">The sequence shown here is derived from an EMBL/GenBank/DDBJ whole genome shotgun (WGS) entry which is preliminary data.</text>
</comment>
<evidence type="ECO:0000313" key="1">
    <source>
        <dbReference type="EMBL" id="KNG85044.1"/>
    </source>
</evidence>
<keyword evidence="2" id="KW-1185">Reference proteome</keyword>
<dbReference type="GeneID" id="26808773"/>
<gene>
    <name evidence="1" type="ORF">ANOM_006969</name>
</gene>
<proteinExistence type="predicted"/>
<protein>
    <submittedName>
        <fullName evidence="1">Uncharacterized protein</fullName>
    </submittedName>
</protein>